<proteinExistence type="predicted"/>
<dbReference type="AlphaFoldDB" id="A0A0C1Q3D8"/>
<name>A0A0C1Q3D8_9GAMM</name>
<evidence type="ECO:0000313" key="2">
    <source>
        <dbReference type="Proteomes" id="UP000031327"/>
    </source>
</evidence>
<dbReference type="Proteomes" id="UP000031327">
    <property type="component" value="Unassembled WGS sequence"/>
</dbReference>
<sequence length="97" mass="10922">MTIKKLQLTAYGEIVTLIKQYKKQTKGYNMKLKLNKKGIKQLSEKRIDSDVTKQVGGGAIASKDYWCQSGQMPCWTNGPCITTPYKGCNSNSWCQSH</sequence>
<protein>
    <submittedName>
        <fullName evidence="1">Uncharacterized protein</fullName>
    </submittedName>
</protein>
<gene>
    <name evidence="1" type="ORF">JF50_25125</name>
</gene>
<organism evidence="1 2">
    <name type="scientific">Pseudoalteromonas luteoviolacea</name>
    <dbReference type="NCBI Taxonomy" id="43657"/>
    <lineage>
        <taxon>Bacteria</taxon>
        <taxon>Pseudomonadati</taxon>
        <taxon>Pseudomonadota</taxon>
        <taxon>Gammaproteobacteria</taxon>
        <taxon>Alteromonadales</taxon>
        <taxon>Pseudoalteromonadaceae</taxon>
        <taxon>Pseudoalteromonas</taxon>
    </lineage>
</organism>
<comment type="caution">
    <text evidence="1">The sequence shown here is derived from an EMBL/GenBank/DDBJ whole genome shotgun (WGS) entry which is preliminary data.</text>
</comment>
<evidence type="ECO:0000313" key="1">
    <source>
        <dbReference type="EMBL" id="KID55091.1"/>
    </source>
</evidence>
<reference evidence="1 2" key="1">
    <citation type="submission" date="2014-12" db="EMBL/GenBank/DDBJ databases">
        <title>Draft Genome Sequence of Pseudoalteromonas luteoviolacea HI1.</title>
        <authorList>
            <person name="Asahina A.Y."/>
            <person name="Hadfield M.G."/>
        </authorList>
    </citation>
    <scope>NUCLEOTIDE SEQUENCE [LARGE SCALE GENOMIC DNA]</scope>
    <source>
        <strain evidence="1 2">HI1</strain>
    </source>
</reference>
<accession>A0A0C1Q3D8</accession>
<dbReference type="EMBL" id="JWIC01000010">
    <property type="protein sequence ID" value="KID55091.1"/>
    <property type="molecule type" value="Genomic_DNA"/>
</dbReference>